<reference evidence="2 3" key="1">
    <citation type="submission" date="2021-02" db="EMBL/GenBank/DDBJ databases">
        <title>De Novo genome assembly of isolated myxobacteria.</title>
        <authorList>
            <person name="Stevens D.C."/>
        </authorList>
    </citation>
    <scope>NUCLEOTIDE SEQUENCE [LARGE SCALE GENOMIC DNA]</scope>
    <source>
        <strain evidence="3">SCPEA02</strain>
    </source>
</reference>
<dbReference type="InterPro" id="IPR026820">
    <property type="entry name" value="VioB/RebD_dom"/>
</dbReference>
<dbReference type="Pfam" id="PF12902">
    <property type="entry name" value="Ferritin-like"/>
    <property type="match status" value="1"/>
</dbReference>
<evidence type="ECO:0000259" key="1">
    <source>
        <dbReference type="Pfam" id="PF12902"/>
    </source>
</evidence>
<dbReference type="Gene3D" id="1.20.1260.10">
    <property type="match status" value="1"/>
</dbReference>
<dbReference type="InterPro" id="IPR012347">
    <property type="entry name" value="Ferritin-like"/>
</dbReference>
<protein>
    <submittedName>
        <fullName evidence="2">Ferritin-like protein</fullName>
    </submittedName>
</protein>
<gene>
    <name evidence="2" type="ORF">JY651_40395</name>
</gene>
<dbReference type="EMBL" id="CP071090">
    <property type="protein sequence ID" value="QSQ21385.1"/>
    <property type="molecule type" value="Genomic_DNA"/>
</dbReference>
<name>A0ABX7NV71_9BACT</name>
<feature type="domain" description="Iminophenyl-pyruvate dimer synthase" evidence="1">
    <location>
        <begin position="19"/>
        <end position="226"/>
    </location>
</feature>
<dbReference type="SUPFAM" id="SSF47240">
    <property type="entry name" value="Ferritin-like"/>
    <property type="match status" value="1"/>
</dbReference>
<sequence>MLYIRKPRLDTLDDLRTCLQKAIELEHATIPPYLTALYSIREGALPEIAALLRGIVVQEMLHMCLAANVLNAIGGHPVLNAPAFLPQYPGPLPMGIGNEPGRSFIVHLRRLSLELIEDTFMVIEEPETPLDFPVAALAALPEYRTVGQFYASLKDKIEELGPRIFTGRRDRQVTGWFARDELFAVTDVASAKRALDLIVAQGEGSRTSPLSPEGQPAHYYRFAEILHGRRLVRDASVPEGYSYSGEPIPFDAAGVLPMGDDPGAQAYPTDSEAWRLAERFDATYSSLLNALHLTFNGEPGMLNPAMGLMFSLRVQVAQLMATPVPGAGFNAGPRFRYTRVPSDA</sequence>
<accession>A0ABX7NV71</accession>
<dbReference type="RefSeq" id="WP_206722963.1">
    <property type="nucleotide sequence ID" value="NZ_CP071090.1"/>
</dbReference>
<dbReference type="InterPro" id="IPR009078">
    <property type="entry name" value="Ferritin-like_SF"/>
</dbReference>
<evidence type="ECO:0000313" key="2">
    <source>
        <dbReference type="EMBL" id="QSQ21385.1"/>
    </source>
</evidence>
<evidence type="ECO:0000313" key="3">
    <source>
        <dbReference type="Proteomes" id="UP000662747"/>
    </source>
</evidence>
<keyword evidence="3" id="KW-1185">Reference proteome</keyword>
<dbReference type="PANTHER" id="PTHR34400">
    <property type="match status" value="1"/>
</dbReference>
<dbReference type="Proteomes" id="UP000662747">
    <property type="component" value="Chromosome"/>
</dbReference>
<organism evidence="2 3">
    <name type="scientific">Pyxidicoccus parkwayensis</name>
    <dbReference type="NCBI Taxonomy" id="2813578"/>
    <lineage>
        <taxon>Bacteria</taxon>
        <taxon>Pseudomonadati</taxon>
        <taxon>Myxococcota</taxon>
        <taxon>Myxococcia</taxon>
        <taxon>Myxococcales</taxon>
        <taxon>Cystobacterineae</taxon>
        <taxon>Myxococcaceae</taxon>
        <taxon>Pyxidicoccus</taxon>
    </lineage>
</organism>
<dbReference type="PANTHER" id="PTHR34400:SF4">
    <property type="entry name" value="MEMBRANE PROTEIN"/>
    <property type="match status" value="1"/>
</dbReference>
<proteinExistence type="predicted"/>